<dbReference type="Pfam" id="PF03524">
    <property type="entry name" value="CagX"/>
    <property type="match status" value="1"/>
</dbReference>
<feature type="signal peptide" evidence="3">
    <location>
        <begin position="1"/>
        <end position="19"/>
    </location>
</feature>
<feature type="chain" id="PRO_5022850865" evidence="3">
    <location>
        <begin position="20"/>
        <end position="276"/>
    </location>
</feature>
<dbReference type="Gene3D" id="2.60.40.2500">
    <property type="match status" value="1"/>
</dbReference>
<proteinExistence type="inferred from homology"/>
<sequence>MLRYLFFILFSLYIINAKAASTETNLPIPIDNRMRTLIYSPNEVFRLKFKVGYQSHIVFPKDESPVLQSFGDSRGWSIKMVGNSMFIKPMDPGLQTNMIIETNKDRVYYFEILSTFNEDSADDDFAYRINFYYPDLLVDVPVISKNKGTINGNLAMMNSTKRQGIETMGINFRYSFAGVGKDIRPLKVFDDGHTTYMLFADNNARIPMIYSVSKAGKEDLLQYRIQDGYVAIDTTEYQFSLRLGNQLVCIFNDKYISPISIKKQDKVEVVSKSAAK</sequence>
<evidence type="ECO:0000256" key="1">
    <source>
        <dbReference type="ARBA" id="ARBA00006135"/>
    </source>
</evidence>
<evidence type="ECO:0000256" key="3">
    <source>
        <dbReference type="SAM" id="SignalP"/>
    </source>
</evidence>
<dbReference type="InterPro" id="IPR033645">
    <property type="entry name" value="VirB9/CagX/TrbG_C"/>
</dbReference>
<dbReference type="Proteomes" id="UP000321934">
    <property type="component" value="Chromosome"/>
</dbReference>
<name>A0A5B8XD01_9RICK</name>
<dbReference type="OrthoDB" id="9815808at2"/>
<dbReference type="RefSeq" id="WP_146820412.1">
    <property type="nucleotide sequence ID" value="NZ_CP029077.1"/>
</dbReference>
<dbReference type="InterPro" id="IPR010258">
    <property type="entry name" value="Conjugal_tfr_TrbG/VirB9/CagX"/>
</dbReference>
<organism evidence="4 5">
    <name type="scientific">Candidatus Deianiraea vastatrix</name>
    <dbReference type="NCBI Taxonomy" id="2163644"/>
    <lineage>
        <taxon>Bacteria</taxon>
        <taxon>Pseudomonadati</taxon>
        <taxon>Pseudomonadota</taxon>
        <taxon>Alphaproteobacteria</taxon>
        <taxon>Rickettsiales</taxon>
        <taxon>Candidatus Deianiraeaceae</taxon>
        <taxon>Candidatus Deianiraea</taxon>
    </lineage>
</organism>
<evidence type="ECO:0000256" key="2">
    <source>
        <dbReference type="ARBA" id="ARBA00022729"/>
    </source>
</evidence>
<gene>
    <name evidence="4" type="ORF">Deia_00313</name>
</gene>
<keyword evidence="5" id="KW-1185">Reference proteome</keyword>
<evidence type="ECO:0000313" key="4">
    <source>
        <dbReference type="EMBL" id="QED23120.1"/>
    </source>
</evidence>
<dbReference type="CDD" id="cd06911">
    <property type="entry name" value="VirB9_CagX_TrbG"/>
    <property type="match status" value="1"/>
</dbReference>
<accession>A0A5B8XD01</accession>
<dbReference type="EMBL" id="CP029077">
    <property type="protein sequence ID" value="QED23120.1"/>
    <property type="molecule type" value="Genomic_DNA"/>
</dbReference>
<dbReference type="InterPro" id="IPR038161">
    <property type="entry name" value="VirB9/CagX/TrbG_C_sf"/>
</dbReference>
<comment type="similarity">
    <text evidence="1">Belongs to the TrbG/VirB9 family.</text>
</comment>
<reference evidence="4 5" key="1">
    <citation type="journal article" date="2019" name="ISME J.">
        <title>Deianiraea, an extracellular bacterium associated with the ciliate Paramecium, suggests an alternative scenario for the evolution of Rickettsiales.</title>
        <authorList>
            <person name="Castelli M."/>
            <person name="Sabaneyeva E."/>
            <person name="Lanzoni O."/>
            <person name="Lebedeva N."/>
            <person name="Floriano A.M."/>
            <person name="Gaiarsa S."/>
            <person name="Benken K."/>
            <person name="Modeo L."/>
            <person name="Bandi C."/>
            <person name="Potekhin A."/>
            <person name="Sassera D."/>
            <person name="Petroni G."/>
        </authorList>
    </citation>
    <scope>NUCLEOTIDE SEQUENCE [LARGE SCALE GENOMIC DNA]</scope>
    <source>
        <strain evidence="4">CyL4-1</strain>
    </source>
</reference>
<protein>
    <submittedName>
        <fullName evidence="4">Type IV secretion system protein VirB9</fullName>
    </submittedName>
</protein>
<evidence type="ECO:0000313" key="5">
    <source>
        <dbReference type="Proteomes" id="UP000321934"/>
    </source>
</evidence>
<dbReference type="AlphaFoldDB" id="A0A5B8XD01"/>
<keyword evidence="2 3" id="KW-0732">Signal</keyword>